<evidence type="ECO:0000256" key="5">
    <source>
        <dbReference type="ARBA" id="ARBA00023163"/>
    </source>
</evidence>
<dbReference type="InterPro" id="IPR036388">
    <property type="entry name" value="WH-like_DNA-bd_sf"/>
</dbReference>
<feature type="domain" description="RNA polymerase sigma-70 region 2" evidence="6">
    <location>
        <begin position="27"/>
        <end position="92"/>
    </location>
</feature>
<dbReference type="InterPro" id="IPR013324">
    <property type="entry name" value="RNA_pol_sigma_r3/r4-like"/>
</dbReference>
<evidence type="ECO:0000259" key="7">
    <source>
        <dbReference type="Pfam" id="PF04545"/>
    </source>
</evidence>
<evidence type="ECO:0000256" key="2">
    <source>
        <dbReference type="ARBA" id="ARBA00023015"/>
    </source>
</evidence>
<dbReference type="InterPro" id="IPR039425">
    <property type="entry name" value="RNA_pol_sigma-70-like"/>
</dbReference>
<reference evidence="8" key="1">
    <citation type="submission" date="2022-06" db="EMBL/GenBank/DDBJ databases">
        <title>Ornithinimicrobium JY.X270.</title>
        <authorList>
            <person name="Huang Y."/>
        </authorList>
    </citation>
    <scope>NUCLEOTIDE SEQUENCE</scope>
    <source>
        <strain evidence="8">JY.X270</strain>
    </source>
</reference>
<evidence type="ECO:0000259" key="6">
    <source>
        <dbReference type="Pfam" id="PF04542"/>
    </source>
</evidence>
<comment type="similarity">
    <text evidence="1">Belongs to the sigma-70 factor family. ECF subfamily.</text>
</comment>
<dbReference type="PANTHER" id="PTHR43133">
    <property type="entry name" value="RNA POLYMERASE ECF-TYPE SIGMA FACTO"/>
    <property type="match status" value="1"/>
</dbReference>
<keyword evidence="3" id="KW-0731">Sigma factor</keyword>
<dbReference type="NCBIfam" id="TIGR02937">
    <property type="entry name" value="sigma70-ECF"/>
    <property type="match status" value="1"/>
</dbReference>
<dbReference type="PANTHER" id="PTHR43133:SF66">
    <property type="entry name" value="ECF RNA POLYMERASE SIGMA FACTOR SIGK"/>
    <property type="match status" value="1"/>
</dbReference>
<dbReference type="InterPro" id="IPR014284">
    <property type="entry name" value="RNA_pol_sigma-70_dom"/>
</dbReference>
<keyword evidence="5" id="KW-0804">Transcription</keyword>
<organism evidence="8 9">
    <name type="scientific">Ornithinimicrobium cryptoxanthini</name>
    <dbReference type="NCBI Taxonomy" id="2934161"/>
    <lineage>
        <taxon>Bacteria</taxon>
        <taxon>Bacillati</taxon>
        <taxon>Actinomycetota</taxon>
        <taxon>Actinomycetes</taxon>
        <taxon>Micrococcales</taxon>
        <taxon>Ornithinimicrobiaceae</taxon>
        <taxon>Ornithinimicrobium</taxon>
    </lineage>
</organism>
<gene>
    <name evidence="8" type="primary">sigK</name>
    <name evidence="8" type="ORF">NF557_15040</name>
</gene>
<proteinExistence type="inferred from homology"/>
<sequence>MTDDPGRDLSRLLTASASGDQDSFAALYDATAPRVLGLVLRVLRDRAQAEEVTQEVFLQVWRTAGSFDSSRGSALGWLLTLAHRRAVDRVRSVVAQSRRDVAYESQSVTTPFDSTAEIAEGRLEATEVHVALGALTATQRSAVELAFFDGLTHSEVSERLGVPLGTAKTRIRDGLRRMRNELGGAR</sequence>
<dbReference type="EMBL" id="CP099490">
    <property type="protein sequence ID" value="USQ75896.1"/>
    <property type="molecule type" value="Genomic_DNA"/>
</dbReference>
<dbReference type="InterPro" id="IPR007630">
    <property type="entry name" value="RNA_pol_sigma70_r4"/>
</dbReference>
<dbReference type="CDD" id="cd06171">
    <property type="entry name" value="Sigma70_r4"/>
    <property type="match status" value="1"/>
</dbReference>
<keyword evidence="2" id="KW-0805">Transcription regulation</keyword>
<dbReference type="Proteomes" id="UP001056535">
    <property type="component" value="Chromosome"/>
</dbReference>
<dbReference type="Pfam" id="PF04545">
    <property type="entry name" value="Sigma70_r4"/>
    <property type="match status" value="1"/>
</dbReference>
<evidence type="ECO:0000256" key="1">
    <source>
        <dbReference type="ARBA" id="ARBA00010641"/>
    </source>
</evidence>
<keyword evidence="4" id="KW-0238">DNA-binding</keyword>
<dbReference type="SUPFAM" id="SSF88946">
    <property type="entry name" value="Sigma2 domain of RNA polymerase sigma factors"/>
    <property type="match status" value="1"/>
</dbReference>
<evidence type="ECO:0000313" key="8">
    <source>
        <dbReference type="EMBL" id="USQ75896.1"/>
    </source>
</evidence>
<dbReference type="InterPro" id="IPR013325">
    <property type="entry name" value="RNA_pol_sigma_r2"/>
</dbReference>
<keyword evidence="9" id="KW-1185">Reference proteome</keyword>
<evidence type="ECO:0000256" key="4">
    <source>
        <dbReference type="ARBA" id="ARBA00023125"/>
    </source>
</evidence>
<dbReference type="RefSeq" id="WP_252620439.1">
    <property type="nucleotide sequence ID" value="NZ_CP099490.1"/>
</dbReference>
<dbReference type="Gene3D" id="1.10.1740.10">
    <property type="match status" value="1"/>
</dbReference>
<accession>A0ABY4YGK2</accession>
<dbReference type="InterPro" id="IPR007627">
    <property type="entry name" value="RNA_pol_sigma70_r2"/>
</dbReference>
<evidence type="ECO:0000313" key="9">
    <source>
        <dbReference type="Proteomes" id="UP001056535"/>
    </source>
</evidence>
<name>A0ABY4YGK2_9MICO</name>
<dbReference type="Pfam" id="PF04542">
    <property type="entry name" value="Sigma70_r2"/>
    <property type="match status" value="1"/>
</dbReference>
<dbReference type="NCBIfam" id="NF007228">
    <property type="entry name" value="PRK09646.1"/>
    <property type="match status" value="1"/>
</dbReference>
<evidence type="ECO:0000256" key="3">
    <source>
        <dbReference type="ARBA" id="ARBA00023082"/>
    </source>
</evidence>
<protein>
    <submittedName>
        <fullName evidence="8">ECF RNA polymerase sigma factor SigK</fullName>
    </submittedName>
</protein>
<dbReference type="SUPFAM" id="SSF88659">
    <property type="entry name" value="Sigma3 and sigma4 domains of RNA polymerase sigma factors"/>
    <property type="match status" value="1"/>
</dbReference>
<dbReference type="Gene3D" id="1.10.10.10">
    <property type="entry name" value="Winged helix-like DNA-binding domain superfamily/Winged helix DNA-binding domain"/>
    <property type="match status" value="1"/>
</dbReference>
<feature type="domain" description="RNA polymerase sigma-70 region 4" evidence="7">
    <location>
        <begin position="131"/>
        <end position="180"/>
    </location>
</feature>